<dbReference type="Pfam" id="PF20431">
    <property type="entry name" value="E_motif"/>
    <property type="match status" value="1"/>
</dbReference>
<evidence type="ECO:0000256" key="1">
    <source>
        <dbReference type="ARBA" id="ARBA00022737"/>
    </source>
</evidence>
<accession>A0AAP0M637</accession>
<dbReference type="PANTHER" id="PTHR24015:SF1991">
    <property type="entry name" value="OS01G0938000 PROTEIN"/>
    <property type="match status" value="1"/>
</dbReference>
<feature type="transmembrane region" description="Helical" evidence="3">
    <location>
        <begin position="21"/>
        <end position="41"/>
    </location>
</feature>
<gene>
    <name evidence="5" type="ORF">WN944_005337</name>
</gene>
<dbReference type="FunFam" id="1.25.40.10:FF:000975">
    <property type="entry name" value="Pentatricopeptide repeat-containing protein"/>
    <property type="match status" value="1"/>
</dbReference>
<feature type="repeat" description="PPR" evidence="2">
    <location>
        <begin position="1404"/>
        <end position="1438"/>
    </location>
</feature>
<dbReference type="PROSITE" id="PS51375">
    <property type="entry name" value="PPR"/>
    <property type="match status" value="6"/>
</dbReference>
<dbReference type="NCBIfam" id="TIGR00756">
    <property type="entry name" value="PPR"/>
    <property type="match status" value="5"/>
</dbReference>
<dbReference type="EMBL" id="JBCGBO010000006">
    <property type="protein sequence ID" value="KAK9194630.1"/>
    <property type="molecule type" value="Genomic_DNA"/>
</dbReference>
<feature type="domain" description="Nucleotide-diphospho-sugar transferase" evidence="4">
    <location>
        <begin position="154"/>
        <end position="378"/>
    </location>
</feature>
<dbReference type="GO" id="GO:0003723">
    <property type="term" value="F:RNA binding"/>
    <property type="evidence" value="ECO:0007669"/>
    <property type="project" value="InterPro"/>
</dbReference>
<dbReference type="InterPro" id="IPR011990">
    <property type="entry name" value="TPR-like_helical_dom_sf"/>
</dbReference>
<feature type="repeat" description="PPR" evidence="2">
    <location>
        <begin position="795"/>
        <end position="829"/>
    </location>
</feature>
<dbReference type="InterPro" id="IPR002885">
    <property type="entry name" value="PPR_rpt"/>
</dbReference>
<dbReference type="Proteomes" id="UP001428341">
    <property type="component" value="Unassembled WGS sequence"/>
</dbReference>
<dbReference type="InterPro" id="IPR046848">
    <property type="entry name" value="E_motif"/>
</dbReference>
<keyword evidence="3" id="KW-1133">Transmembrane helix</keyword>
<keyword evidence="3" id="KW-0812">Transmembrane</keyword>
<keyword evidence="6" id="KW-1185">Reference proteome</keyword>
<evidence type="ECO:0000313" key="6">
    <source>
        <dbReference type="Proteomes" id="UP001428341"/>
    </source>
</evidence>
<dbReference type="Pfam" id="PF03407">
    <property type="entry name" value="Nucleotid_trans"/>
    <property type="match status" value="1"/>
</dbReference>
<organism evidence="5 6">
    <name type="scientific">Citrus x changshan-huyou</name>
    <dbReference type="NCBI Taxonomy" id="2935761"/>
    <lineage>
        <taxon>Eukaryota</taxon>
        <taxon>Viridiplantae</taxon>
        <taxon>Streptophyta</taxon>
        <taxon>Embryophyta</taxon>
        <taxon>Tracheophyta</taxon>
        <taxon>Spermatophyta</taxon>
        <taxon>Magnoliopsida</taxon>
        <taxon>eudicotyledons</taxon>
        <taxon>Gunneridae</taxon>
        <taxon>Pentapetalae</taxon>
        <taxon>rosids</taxon>
        <taxon>malvids</taxon>
        <taxon>Sapindales</taxon>
        <taxon>Rutaceae</taxon>
        <taxon>Aurantioideae</taxon>
        <taxon>Citrus</taxon>
    </lineage>
</organism>
<dbReference type="FunFam" id="1.25.40.10:FF:000640">
    <property type="entry name" value="Tetratricopeptide repeat (TPR)-like superfamily protein"/>
    <property type="match status" value="1"/>
</dbReference>
<sequence length="1587" mass="178464">MGGWRNWYQELVNSKPLFLTIYTTVIVGIVFSSFYVFSAVYSPSSASANWFSSPPSISHSPVAASSYINVAPNFSPTLKVSAIPPPRPQSRSKQVKPIWEVPQTKRLPSLKSFQLTKELVEQRVQDNIIIMTFGNYAFMDFILNWVRRLTDLGLSNILVGALDTKLVKALYWKGVPVFDMGSHMSTMDVGWGSPTFHKMGREKAILIDSVLPFGFELLMCDTDMVWLKNPLPYFARYPDADILTSSDQVVPTVVDDRLDIWQQVGAAYNVGIFHWRPTESAKKFAKEWKEMILADDKIWDQNGFNDLIRRQLGPSVSEDSELVYAYDGNLKLGVLPASIFCSGHTYFVQAMYKQLRLEPYAVHTTFQYAGTEGKRHRLREAMVFYDPPEYYDTPGGFLSFKPFIPKSLLLDGKHDLESHFALVNYQMKQIRTALAIASVLNRTLVMPPLWCRLDRLWFPHPGVLEGTMTRQPFLCPLDHVFEVNVMLQQLPEDEYGPGIGFREYSFMDNPSVPKQVKESRLEVQLCDDTLIDCQASSNTSSPGILRFPRHSSEETFKTVFSSFKDVKVINFSSMKNAFLNFTDKASSFLPLVDFIISFGNESTFFLSYAETMCNIYLDKRREIQETRQTMQRMGIRASKQRGGVEGMLRLRQSLFLSSQFLCFTCTFKATNYLFYSAHNKRKNPISPFTSSSLISKTYSLCALHSTDFSTFYQAFDKMPQRNQQCNSSDIYFVLDLLKSSKARLDVVSVVTIHCLALKRGFLAHLPTSTSLLAAYSNVSYFESSLALFYETCNKDVVTWNAMITACVGNRCVVMGLHFFGEMVEEGIRFDSTTLLIVVSALTQMNCLKQGRVAHCLSIKAGMIADSSLCNVFVNMYAKCGDLNSSECTFSGMHCADTVSWNTIMSGCLHINYPEKCLLYFREMGWSGEQADNVSLSSAVAASACLGELSYGKVIHALGIKLGYEDSPYVSVTNSLISMYSQCGDIEAAERAFWGMTCKDVVSWNALIDGFALNGKFEEAFDLLHEMQLMRSVEPDIATVVTLISLCADSLLLREGRSVHGYAIRRLLGYDLLMMNSLMDFYSKSNSLSKAELLFNAIAPMNDLVSWNSMISGYSQNSHSEKAQRLFKEMLYLCSQFSFSTLLAILPSCNSPESLEFGKSIHCWQLKLGFSNNTIGVNALMHMYINCGDLVAAFSLLQRISHNSDTSCWNIVIVTCTQNGHFQEAIKTFKSMTQLQNASPDSVTLVNVISACGNLELAFEGKSLHGLALKSLMGLDTRVQNALITMYGRCRDIKSASTVFESCYNCNLCTWNCMISAFSQNKAEVRALELFRHLEFEPNEISIVSILSACTQLGVLRHGKQIHGHVFHLGFQENSFISSALLDMYSNCGRLDIACQIFKNSKDKSNAAWSSMISAYGYHGKGWEAIELFHEMCNSGIRPTKSSVISLLSACSHSGLVDEGLRYYNNMLEEYDVRPETEHHVCIVDMLGRSGKLQEAYEFIKNLPIQPKPGVWGAMLSACSHHGDTKMGKQVAELLFKLEPENVGYYISLSNMYVTLGRWKDAVEIREIIEEKKLRKTAGYSLIDVGFG</sequence>
<feature type="repeat" description="PPR" evidence="2">
    <location>
        <begin position="1102"/>
        <end position="1132"/>
    </location>
</feature>
<proteinExistence type="predicted"/>
<protein>
    <recommendedName>
        <fullName evidence="4">Nucleotide-diphospho-sugar transferase domain-containing protein</fullName>
    </recommendedName>
</protein>
<feature type="repeat" description="PPR" evidence="2">
    <location>
        <begin position="999"/>
        <end position="1033"/>
    </location>
</feature>
<dbReference type="GO" id="GO:0009451">
    <property type="term" value="P:RNA modification"/>
    <property type="evidence" value="ECO:0007669"/>
    <property type="project" value="InterPro"/>
</dbReference>
<evidence type="ECO:0000256" key="2">
    <source>
        <dbReference type="PROSITE-ProRule" id="PRU00708"/>
    </source>
</evidence>
<dbReference type="SUPFAM" id="SSF48452">
    <property type="entry name" value="TPR-like"/>
    <property type="match status" value="1"/>
</dbReference>
<dbReference type="InterPro" id="IPR046960">
    <property type="entry name" value="PPR_At4g14850-like_plant"/>
</dbReference>
<name>A0AAP0M637_9ROSI</name>
<dbReference type="InterPro" id="IPR005069">
    <property type="entry name" value="Nucl-diP-sugar_transferase"/>
</dbReference>
<dbReference type="PANTHER" id="PTHR24015">
    <property type="entry name" value="OS07G0578800 PROTEIN-RELATED"/>
    <property type="match status" value="1"/>
</dbReference>
<keyword evidence="1" id="KW-0677">Repeat</keyword>
<dbReference type="Pfam" id="PF13041">
    <property type="entry name" value="PPR_2"/>
    <property type="match status" value="2"/>
</dbReference>
<dbReference type="Gene3D" id="1.25.40.10">
    <property type="entry name" value="Tetratricopeptide repeat domain"/>
    <property type="match status" value="8"/>
</dbReference>
<feature type="repeat" description="PPR" evidence="2">
    <location>
        <begin position="896"/>
        <end position="930"/>
    </location>
</feature>
<keyword evidence="3" id="KW-0472">Membrane</keyword>
<feature type="repeat" description="PPR" evidence="2">
    <location>
        <begin position="1204"/>
        <end position="1238"/>
    </location>
</feature>
<comment type="caution">
    <text evidence="5">The sequence shown here is derived from an EMBL/GenBank/DDBJ whole genome shotgun (WGS) entry which is preliminary data.</text>
</comment>
<evidence type="ECO:0000313" key="5">
    <source>
        <dbReference type="EMBL" id="KAK9194630.1"/>
    </source>
</evidence>
<evidence type="ECO:0000256" key="3">
    <source>
        <dbReference type="SAM" id="Phobius"/>
    </source>
</evidence>
<evidence type="ECO:0000259" key="4">
    <source>
        <dbReference type="Pfam" id="PF03407"/>
    </source>
</evidence>
<reference evidence="5 6" key="1">
    <citation type="submission" date="2024-05" db="EMBL/GenBank/DDBJ databases">
        <title>Haplotype-resolved chromosome-level genome assembly of Huyou (Citrus changshanensis).</title>
        <authorList>
            <person name="Miao C."/>
            <person name="Chen W."/>
            <person name="Wu Y."/>
            <person name="Wang L."/>
            <person name="Zhao S."/>
            <person name="Grierson D."/>
            <person name="Xu C."/>
            <person name="Chen K."/>
        </authorList>
    </citation>
    <scope>NUCLEOTIDE SEQUENCE [LARGE SCALE GENOMIC DNA]</scope>
    <source>
        <strain evidence="5">01-14</strain>
        <tissue evidence="5">Leaf</tissue>
    </source>
</reference>
<dbReference type="Pfam" id="PF01535">
    <property type="entry name" value="PPR"/>
    <property type="match status" value="6"/>
</dbReference>